<organism evidence="2 3">
    <name type="scientific">Humidesulfovibrio mexicanus</name>
    <dbReference type="NCBI Taxonomy" id="147047"/>
    <lineage>
        <taxon>Bacteria</taxon>
        <taxon>Pseudomonadati</taxon>
        <taxon>Thermodesulfobacteriota</taxon>
        <taxon>Desulfovibrionia</taxon>
        <taxon>Desulfovibrionales</taxon>
        <taxon>Desulfovibrionaceae</taxon>
        <taxon>Humidesulfovibrio</taxon>
    </lineage>
</organism>
<gene>
    <name evidence="2" type="ORF">SAMN04488503_3222</name>
</gene>
<dbReference type="RefSeq" id="WP_089275403.1">
    <property type="nucleotide sequence ID" value="NZ_FZOC01000008.1"/>
</dbReference>
<dbReference type="PANTHER" id="PTHR36179">
    <property type="entry name" value="LUD_DOM DOMAIN-CONTAINING PROTEIN"/>
    <property type="match status" value="1"/>
</dbReference>
<evidence type="ECO:0000313" key="3">
    <source>
        <dbReference type="Proteomes" id="UP000198324"/>
    </source>
</evidence>
<evidence type="ECO:0000259" key="1">
    <source>
        <dbReference type="Pfam" id="PF02589"/>
    </source>
</evidence>
<protein>
    <submittedName>
        <fullName evidence="2">Uncharacterized ACR, YkgG family COG1556</fullName>
    </submittedName>
</protein>
<dbReference type="Proteomes" id="UP000198324">
    <property type="component" value="Unassembled WGS sequence"/>
</dbReference>
<dbReference type="EMBL" id="FZOC01000008">
    <property type="protein sequence ID" value="SNS21482.1"/>
    <property type="molecule type" value="Genomic_DNA"/>
</dbReference>
<accession>A0A239CNN8</accession>
<evidence type="ECO:0000313" key="2">
    <source>
        <dbReference type="EMBL" id="SNS21482.1"/>
    </source>
</evidence>
<proteinExistence type="predicted"/>
<sequence length="218" mass="23433">MDAPILAQRRKLAGQIMKQLGSRRMASSYCDTAAQARDEILGRIPDGASVLRCGSESVVGLGLWEALESRPGVTVLNPYAPGLSPEQAFDIRRRGFLADVLLTSTNALTLDGRLVSLDGSCTRVAPMLFGPRKVILLVGMNKVVADLEAAYARVRTVAAPANNIRLAGVMGLKNPCVEDGRCHNCRSETKICNAWTVIEGSSVKDRIHVVLVGEDLGY</sequence>
<keyword evidence="3" id="KW-1185">Reference proteome</keyword>
<dbReference type="Pfam" id="PF02589">
    <property type="entry name" value="LUD_dom"/>
    <property type="match status" value="1"/>
</dbReference>
<reference evidence="2 3" key="1">
    <citation type="submission" date="2017-06" db="EMBL/GenBank/DDBJ databases">
        <authorList>
            <person name="Kim H.J."/>
            <person name="Triplett B.A."/>
        </authorList>
    </citation>
    <scope>NUCLEOTIDE SEQUENCE [LARGE SCALE GENOMIC DNA]</scope>
    <source>
        <strain evidence="2 3">DSM 13116</strain>
    </source>
</reference>
<dbReference type="OrthoDB" id="9809147at2"/>
<feature type="domain" description="LUD" evidence="1">
    <location>
        <begin position="15"/>
        <end position="212"/>
    </location>
</feature>
<dbReference type="PANTHER" id="PTHR36179:SF2">
    <property type="entry name" value="LUD DOMAIN-CONTAINING PROTEIN"/>
    <property type="match status" value="1"/>
</dbReference>
<dbReference type="InterPro" id="IPR003741">
    <property type="entry name" value="LUD_dom"/>
</dbReference>
<dbReference type="AlphaFoldDB" id="A0A239CNN8"/>
<name>A0A239CNN8_9BACT</name>